<dbReference type="InterPro" id="IPR002195">
    <property type="entry name" value="Dihydroorotase_CS"/>
</dbReference>
<dbReference type="PANTHER" id="PTHR43668:SF4">
    <property type="entry name" value="ALLANTOINASE"/>
    <property type="match status" value="1"/>
</dbReference>
<dbReference type="Pfam" id="PF01979">
    <property type="entry name" value="Amidohydro_1"/>
    <property type="match status" value="1"/>
</dbReference>
<evidence type="ECO:0000256" key="2">
    <source>
        <dbReference type="ARBA" id="ARBA00002368"/>
    </source>
</evidence>
<evidence type="ECO:0000256" key="3">
    <source>
        <dbReference type="ARBA" id="ARBA00010286"/>
    </source>
</evidence>
<dbReference type="Gene3D" id="2.30.40.10">
    <property type="entry name" value="Urease, subunit C, domain 1"/>
    <property type="match status" value="1"/>
</dbReference>
<dbReference type="InterPro" id="IPR032466">
    <property type="entry name" value="Metal_Hydrolase"/>
</dbReference>
<comment type="caution">
    <text evidence="7">The sequence shown here is derived from an EMBL/GenBank/DDBJ whole genome shotgun (WGS) entry which is preliminary data.</text>
</comment>
<dbReference type="OrthoDB" id="9765462at2"/>
<dbReference type="PANTHER" id="PTHR43668">
    <property type="entry name" value="ALLANTOINASE"/>
    <property type="match status" value="1"/>
</dbReference>
<evidence type="ECO:0000256" key="1">
    <source>
        <dbReference type="ARBA" id="ARBA00001947"/>
    </source>
</evidence>
<dbReference type="Proteomes" id="UP000269412">
    <property type="component" value="Unassembled WGS sequence"/>
</dbReference>
<gene>
    <name evidence="7" type="ORF">CLV91_1194</name>
</gene>
<dbReference type="NCBIfam" id="NF006688">
    <property type="entry name" value="PRK09236.1"/>
    <property type="match status" value="1"/>
</dbReference>
<keyword evidence="5" id="KW-0378">Hydrolase</keyword>
<accession>A0A495EE14</accession>
<evidence type="ECO:0000313" key="7">
    <source>
        <dbReference type="EMBL" id="RKR15112.1"/>
    </source>
</evidence>
<reference evidence="7 8" key="1">
    <citation type="submission" date="2018-10" db="EMBL/GenBank/DDBJ databases">
        <title>Genomic Encyclopedia of Archaeal and Bacterial Type Strains, Phase II (KMG-II): from individual species to whole genera.</title>
        <authorList>
            <person name="Goeker M."/>
        </authorList>
    </citation>
    <scope>NUCLEOTIDE SEQUENCE [LARGE SCALE GENOMIC DNA]</scope>
    <source>
        <strain evidence="7 8">DSM 25230</strain>
    </source>
</reference>
<comment type="similarity">
    <text evidence="3">Belongs to the metallo-dependent hydrolases superfamily. DHOase family. Class I DHOase subfamily.</text>
</comment>
<dbReference type="InterPro" id="IPR050138">
    <property type="entry name" value="DHOase/Allantoinase_Hydrolase"/>
</dbReference>
<dbReference type="EMBL" id="RBIQ01000007">
    <property type="protein sequence ID" value="RKR15112.1"/>
    <property type="molecule type" value="Genomic_DNA"/>
</dbReference>
<dbReference type="SUPFAM" id="SSF51556">
    <property type="entry name" value="Metallo-dependent hydrolases"/>
    <property type="match status" value="1"/>
</dbReference>
<dbReference type="GO" id="GO:0006145">
    <property type="term" value="P:purine nucleobase catabolic process"/>
    <property type="evidence" value="ECO:0007669"/>
    <property type="project" value="TreeGrafter"/>
</dbReference>
<dbReference type="GO" id="GO:0046872">
    <property type="term" value="F:metal ion binding"/>
    <property type="evidence" value="ECO:0007669"/>
    <property type="project" value="UniProtKB-KW"/>
</dbReference>
<dbReference type="GO" id="GO:0004038">
    <property type="term" value="F:allantoinase activity"/>
    <property type="evidence" value="ECO:0007669"/>
    <property type="project" value="TreeGrafter"/>
</dbReference>
<proteinExistence type="inferred from homology"/>
<keyword evidence="4" id="KW-0479">Metal-binding</keyword>
<sequence length="444" mass="49798">MGRIIIKNAKIVNENTISENDILIQDAIILKIEKNISDATAKVIDVEGNYVFPGVIDDQVHFREPGLTHKGDIASESRAAVAGGITTFMEQPNTNPQTTTIEKLEAKFALAKDISYANYSFLFGGTNDNLEEIKRLDKNACSGVKLFLGSSTGNMLVDNEQVIESIFNSTQMVISAHCEDETTIRENMATYKAKYGDDIPIKCHPEIRSAEACYISSSKAIALAKKTGARFHVFHLTTAKEMDLFQNDIPLEQKKITAEVCVHHLWFSEEDYATKGTFIKWNPAVKKATDREALWKALLDDRIDVIATDHAPHTLEEKKNVYTKAPSGGPLVQHALPALLQKYKEGVISLEKIAQKMCHNPAILFEIEKRGFVKEGYFADLVVVNTNDAWKVTKENIAYKCGWSPFEEQTFNSKITHTFVNGHLAYENGEFSEKRNGKRLTFNR</sequence>
<comment type="cofactor">
    <cofactor evidence="1">
        <name>Zn(2+)</name>
        <dbReference type="ChEBI" id="CHEBI:29105"/>
    </cofactor>
</comment>
<keyword evidence="8" id="KW-1185">Reference proteome</keyword>
<dbReference type="InterPro" id="IPR006680">
    <property type="entry name" value="Amidohydro-rel"/>
</dbReference>
<dbReference type="PROSITE" id="PS00483">
    <property type="entry name" value="DIHYDROOROTASE_2"/>
    <property type="match status" value="1"/>
</dbReference>
<comment type="function">
    <text evidence="2">Catalyzes the reversible cyclization of carbamoyl aspartate to dihydroorotate.</text>
</comment>
<dbReference type="Gene3D" id="3.20.20.140">
    <property type="entry name" value="Metal-dependent hydrolases"/>
    <property type="match status" value="1"/>
</dbReference>
<evidence type="ECO:0000259" key="6">
    <source>
        <dbReference type="Pfam" id="PF01979"/>
    </source>
</evidence>
<organism evidence="7 8">
    <name type="scientific">Maribacter vaceletii</name>
    <dbReference type="NCBI Taxonomy" id="1206816"/>
    <lineage>
        <taxon>Bacteria</taxon>
        <taxon>Pseudomonadati</taxon>
        <taxon>Bacteroidota</taxon>
        <taxon>Flavobacteriia</taxon>
        <taxon>Flavobacteriales</taxon>
        <taxon>Flavobacteriaceae</taxon>
        <taxon>Maribacter</taxon>
    </lineage>
</organism>
<protein>
    <submittedName>
        <fullName evidence="7">Dihydroorotase</fullName>
    </submittedName>
</protein>
<dbReference type="InterPro" id="IPR011059">
    <property type="entry name" value="Metal-dep_hydrolase_composite"/>
</dbReference>
<dbReference type="NCBIfam" id="TIGR00857">
    <property type="entry name" value="pyrC_multi"/>
    <property type="match status" value="1"/>
</dbReference>
<dbReference type="AlphaFoldDB" id="A0A495EE14"/>
<feature type="domain" description="Amidohydrolase-related" evidence="6">
    <location>
        <begin position="50"/>
        <end position="424"/>
    </location>
</feature>
<evidence type="ECO:0000313" key="8">
    <source>
        <dbReference type="Proteomes" id="UP000269412"/>
    </source>
</evidence>
<dbReference type="GO" id="GO:0005737">
    <property type="term" value="C:cytoplasm"/>
    <property type="evidence" value="ECO:0007669"/>
    <property type="project" value="TreeGrafter"/>
</dbReference>
<evidence type="ECO:0000256" key="5">
    <source>
        <dbReference type="ARBA" id="ARBA00022801"/>
    </source>
</evidence>
<dbReference type="SUPFAM" id="SSF51338">
    <property type="entry name" value="Composite domain of metallo-dependent hydrolases"/>
    <property type="match status" value="1"/>
</dbReference>
<evidence type="ECO:0000256" key="4">
    <source>
        <dbReference type="ARBA" id="ARBA00022723"/>
    </source>
</evidence>
<name>A0A495EE14_9FLAO</name>
<dbReference type="CDD" id="cd01318">
    <property type="entry name" value="DHOase_IIb"/>
    <property type="match status" value="1"/>
</dbReference>
<dbReference type="RefSeq" id="WP_121064903.1">
    <property type="nucleotide sequence ID" value="NZ_RBIQ01000007.1"/>
</dbReference>